<keyword evidence="3" id="KW-1185">Reference proteome</keyword>
<gene>
    <name evidence="2" type="ORF">AB205_0115570</name>
</gene>
<feature type="region of interest" description="Disordered" evidence="1">
    <location>
        <begin position="1"/>
        <end position="20"/>
    </location>
</feature>
<sequence length="282" mass="32519">VVNNEKCDDESSVSDAQEAALSEKREIKEIISHVRQNFGKINVAPEFSQEDLVPIEVDGMSDISDLDSTGMEEQSEEEEDQVTNTVHTDNSTELADQQQAEKQSSKTRLKDLDDRIAKCKKFLDKAKAKRFSALRIPKDLCEHLFAKPKKSDEDEEQQQNEVKGSFILLSQTLDPKPSMPTQKPSLQLRGILTVGSQGSRLYSTRKNKLGKKRKWVEEEEEDEKPQKKLTSKERRRLERQQHSKKVGVRYYDTHNVKNKNRDKKKTDPQSQNARKKKSKQKH</sequence>
<evidence type="ECO:0000256" key="1">
    <source>
        <dbReference type="SAM" id="MobiDB-lite"/>
    </source>
</evidence>
<dbReference type="OrthoDB" id="444945at2759"/>
<feature type="region of interest" description="Disordered" evidence="1">
    <location>
        <begin position="57"/>
        <end position="110"/>
    </location>
</feature>
<name>A0A2G9SFY1_AQUCT</name>
<feature type="compositionally biased region" description="Basic residues" evidence="1">
    <location>
        <begin position="273"/>
        <end position="282"/>
    </location>
</feature>
<evidence type="ECO:0000313" key="3">
    <source>
        <dbReference type="Proteomes" id="UP000228934"/>
    </source>
</evidence>
<proteinExistence type="predicted"/>
<feature type="compositionally biased region" description="Polar residues" evidence="1">
    <location>
        <begin position="82"/>
        <end position="102"/>
    </location>
</feature>
<dbReference type="Proteomes" id="UP000228934">
    <property type="component" value="Unassembled WGS sequence"/>
</dbReference>
<feature type="compositionally biased region" description="Basic residues" evidence="1">
    <location>
        <begin position="203"/>
        <end position="214"/>
    </location>
</feature>
<feature type="compositionally biased region" description="Polar residues" evidence="1">
    <location>
        <begin position="168"/>
        <end position="185"/>
    </location>
</feature>
<dbReference type="AlphaFoldDB" id="A0A2G9SFY1"/>
<feature type="region of interest" description="Disordered" evidence="1">
    <location>
        <begin position="147"/>
        <end position="282"/>
    </location>
</feature>
<organism evidence="2 3">
    <name type="scientific">Aquarana catesbeiana</name>
    <name type="common">American bullfrog</name>
    <name type="synonym">Rana catesbeiana</name>
    <dbReference type="NCBI Taxonomy" id="8400"/>
    <lineage>
        <taxon>Eukaryota</taxon>
        <taxon>Metazoa</taxon>
        <taxon>Chordata</taxon>
        <taxon>Craniata</taxon>
        <taxon>Vertebrata</taxon>
        <taxon>Euteleostomi</taxon>
        <taxon>Amphibia</taxon>
        <taxon>Batrachia</taxon>
        <taxon>Anura</taxon>
        <taxon>Neobatrachia</taxon>
        <taxon>Ranoidea</taxon>
        <taxon>Ranidae</taxon>
        <taxon>Aquarana</taxon>
    </lineage>
</organism>
<dbReference type="EMBL" id="KV924283">
    <property type="protein sequence ID" value="PIO39036.1"/>
    <property type="molecule type" value="Genomic_DNA"/>
</dbReference>
<feature type="non-terminal residue" evidence="2">
    <location>
        <position position="1"/>
    </location>
</feature>
<evidence type="ECO:0000313" key="2">
    <source>
        <dbReference type="EMBL" id="PIO39036.1"/>
    </source>
</evidence>
<reference evidence="3" key="1">
    <citation type="journal article" date="2017" name="Nat. Commun.">
        <title>The North American bullfrog draft genome provides insight into hormonal regulation of long noncoding RNA.</title>
        <authorList>
            <person name="Hammond S.A."/>
            <person name="Warren R.L."/>
            <person name="Vandervalk B.P."/>
            <person name="Kucuk E."/>
            <person name="Khan H."/>
            <person name="Gibb E.A."/>
            <person name="Pandoh P."/>
            <person name="Kirk H."/>
            <person name="Zhao Y."/>
            <person name="Jones M."/>
            <person name="Mungall A.J."/>
            <person name="Coope R."/>
            <person name="Pleasance S."/>
            <person name="Moore R.A."/>
            <person name="Holt R.A."/>
            <person name="Round J.M."/>
            <person name="Ohora S."/>
            <person name="Walle B.V."/>
            <person name="Veldhoen N."/>
            <person name="Helbing C.C."/>
            <person name="Birol I."/>
        </authorList>
    </citation>
    <scope>NUCLEOTIDE SEQUENCE [LARGE SCALE GENOMIC DNA]</scope>
</reference>
<feature type="compositionally biased region" description="Basic and acidic residues" evidence="1">
    <location>
        <begin position="224"/>
        <end position="241"/>
    </location>
</feature>
<accession>A0A2G9SFY1</accession>
<protein>
    <submittedName>
        <fullName evidence="2">Uncharacterized protein</fullName>
    </submittedName>
</protein>